<evidence type="ECO:0000313" key="1">
    <source>
        <dbReference type="EMBL" id="ADI38761.1"/>
    </source>
</evidence>
<proteinExistence type="predicted"/>
<accession>D6YRR6</accession>
<dbReference type="EMBL" id="CP001928">
    <property type="protein sequence ID" value="ADI38761.1"/>
    <property type="molecule type" value="Genomic_DNA"/>
</dbReference>
<dbReference type="AlphaFoldDB" id="D6YRR6"/>
<organism evidence="1 2">
    <name type="scientific">Waddlia chondrophila (strain ATCC VR-1470 / WSU 86-1044)</name>
    <dbReference type="NCBI Taxonomy" id="716544"/>
    <lineage>
        <taxon>Bacteria</taxon>
        <taxon>Pseudomonadati</taxon>
        <taxon>Chlamydiota</taxon>
        <taxon>Chlamydiia</taxon>
        <taxon>Parachlamydiales</taxon>
        <taxon>Waddliaceae</taxon>
        <taxon>Waddlia</taxon>
    </lineage>
</organism>
<dbReference type="KEGG" id="wch:wcw_1411"/>
<gene>
    <name evidence="1" type="ordered locus">wcw_1411</name>
</gene>
<keyword evidence="2" id="KW-1185">Reference proteome</keyword>
<dbReference type="RefSeq" id="WP_013182472.1">
    <property type="nucleotide sequence ID" value="NC_014225.1"/>
</dbReference>
<protein>
    <submittedName>
        <fullName evidence="1">Uncharacterized protein</fullName>
    </submittedName>
</protein>
<evidence type="ECO:0000313" key="2">
    <source>
        <dbReference type="Proteomes" id="UP000001505"/>
    </source>
</evidence>
<reference evidence="1 2" key="1">
    <citation type="journal article" date="2010" name="PLoS ONE">
        <title>The Waddlia genome: a window into chlamydial biology.</title>
        <authorList>
            <person name="Bertelli C."/>
            <person name="Collyn F."/>
            <person name="Croxatto A."/>
            <person name="Ruckert C."/>
            <person name="Polkinghorne A."/>
            <person name="Kebbi-Beghdadi C."/>
            <person name="Goesmann A."/>
            <person name="Vaughan L."/>
            <person name="Greub G."/>
        </authorList>
    </citation>
    <scope>NUCLEOTIDE SEQUENCE [LARGE SCALE GENOMIC DNA]</scope>
    <source>
        <strain evidence="2">ATCC VR-1470 / WSU 86-1044</strain>
    </source>
</reference>
<dbReference type="Proteomes" id="UP000001505">
    <property type="component" value="Chromosome"/>
</dbReference>
<name>D6YRR6_WADCW</name>
<dbReference type="HOGENOM" id="CLU_966275_0_0_0"/>
<sequence>MVNFQNIQEALNFPLGQIKGAKVEVTIGDYLDVIDSSNAFTRLLTQVSLYIQGKGWITQATAEEMIKSVDLETLNAITNICKKVITRLSEVNLMKKDSIGFKLSKVDEQTVLKGIKSLGDHHIDRSVQTVIQEMQLLRGWVGAERVNRHQHLVQLMGHWNVDHFEMIREDGKLKSIFLLFVNWANQWGFEHPPGTLGEAVKYLNNNQSNKHYIDGNFDMSTFDTSQLATRASILTLISGFKEWLAWSLETGKFNESKKQEIIDSLCKINPGNQDQIRKASADLPSSKD</sequence>